<evidence type="ECO:0000313" key="2">
    <source>
        <dbReference type="EMBL" id="TCT01440.1"/>
    </source>
</evidence>
<dbReference type="Proteomes" id="UP000294599">
    <property type="component" value="Unassembled WGS sequence"/>
</dbReference>
<protein>
    <recommendedName>
        <fullName evidence="4">Nucleoprotein/polynucleotide-associated enzyme</fullName>
    </recommendedName>
</protein>
<proteinExistence type="predicted"/>
<accession>A0A4S3KVY2</accession>
<evidence type="ECO:0000313" key="3">
    <source>
        <dbReference type="Proteomes" id="UP000294599"/>
    </source>
</evidence>
<keyword evidence="3" id="KW-1185">Reference proteome</keyword>
<name>A0A4S3KVY2_9GAMM</name>
<feature type="region of interest" description="Disordered" evidence="1">
    <location>
        <begin position="154"/>
        <end position="173"/>
    </location>
</feature>
<dbReference type="RefSeq" id="WP_123522918.1">
    <property type="nucleotide sequence ID" value="NZ_JBHLWF010000003.1"/>
</dbReference>
<gene>
    <name evidence="2" type="ORF">EDC25_101310</name>
</gene>
<evidence type="ECO:0008006" key="4">
    <source>
        <dbReference type="Google" id="ProtNLM"/>
    </source>
</evidence>
<dbReference type="EMBL" id="SMAF01000001">
    <property type="protein sequence ID" value="TCT01440.1"/>
    <property type="molecule type" value="Genomic_DNA"/>
</dbReference>
<evidence type="ECO:0000256" key="1">
    <source>
        <dbReference type="SAM" id="MobiDB-lite"/>
    </source>
</evidence>
<dbReference type="OrthoDB" id="5294470at2"/>
<feature type="compositionally biased region" description="Basic and acidic residues" evidence="1">
    <location>
        <begin position="18"/>
        <end position="29"/>
    </location>
</feature>
<feature type="compositionally biased region" description="Basic and acidic residues" evidence="1">
    <location>
        <begin position="42"/>
        <end position="59"/>
    </location>
</feature>
<reference evidence="2 3" key="1">
    <citation type="submission" date="2019-03" db="EMBL/GenBank/DDBJ databases">
        <title>Genomic Encyclopedia of Type Strains, Phase IV (KMG-IV): sequencing the most valuable type-strain genomes for metagenomic binning, comparative biology and taxonomic classification.</title>
        <authorList>
            <person name="Goeker M."/>
        </authorList>
    </citation>
    <scope>NUCLEOTIDE SEQUENCE [LARGE SCALE GENOMIC DNA]</scope>
    <source>
        <strain evidence="2 3">DSM 21944</strain>
    </source>
</reference>
<dbReference type="AlphaFoldDB" id="A0A4S3KVY2"/>
<organism evidence="2 3">
    <name type="scientific">Pseudofulvimonas gallinarii</name>
    <dbReference type="NCBI Taxonomy" id="634155"/>
    <lineage>
        <taxon>Bacteria</taxon>
        <taxon>Pseudomonadati</taxon>
        <taxon>Pseudomonadota</taxon>
        <taxon>Gammaproteobacteria</taxon>
        <taxon>Lysobacterales</taxon>
        <taxon>Rhodanobacteraceae</taxon>
        <taxon>Pseudofulvimonas</taxon>
    </lineage>
</organism>
<comment type="caution">
    <text evidence="2">The sequence shown here is derived from an EMBL/GenBank/DDBJ whole genome shotgun (WGS) entry which is preliminary data.</text>
</comment>
<feature type="region of interest" description="Disordered" evidence="1">
    <location>
        <begin position="17"/>
        <end position="59"/>
    </location>
</feature>
<dbReference type="Pfam" id="PF09831">
    <property type="entry name" value="DUF2058"/>
    <property type="match status" value="1"/>
</dbReference>
<dbReference type="InterPro" id="IPR018636">
    <property type="entry name" value="DUF2058"/>
</dbReference>
<sequence length="183" mass="20294">MRNALQEQLLKAGLASKGKVDQVVREKAKQRQGKAPAAPDSARQEAERRRQEQVERDRALAAERKAAAEVRERLAQARQIIDQNRIALRGDEPYRFVDGGVIRSLFVDAATRSQLSRGSCVIVRDGSEAFAVVPRAAADKIASRDAALIVVDHARGEPDTAQGRSDPDDEHYSRFKVPDDLVW</sequence>